<evidence type="ECO:0000256" key="3">
    <source>
        <dbReference type="ARBA" id="ARBA00022475"/>
    </source>
</evidence>
<proteinExistence type="inferred from homology"/>
<comment type="caution">
    <text evidence="9">The sequence shown here is derived from an EMBL/GenBank/DDBJ whole genome shotgun (WGS) entry which is preliminary data.</text>
</comment>
<keyword evidence="4 7" id="KW-0812">Transmembrane</keyword>
<dbReference type="Gene3D" id="1.10.3720.10">
    <property type="entry name" value="MetI-like"/>
    <property type="match status" value="1"/>
</dbReference>
<evidence type="ECO:0000256" key="5">
    <source>
        <dbReference type="ARBA" id="ARBA00022989"/>
    </source>
</evidence>
<keyword evidence="3" id="KW-1003">Cell membrane</keyword>
<evidence type="ECO:0000256" key="6">
    <source>
        <dbReference type="ARBA" id="ARBA00023136"/>
    </source>
</evidence>
<gene>
    <name evidence="9" type="ORF">D2T33_17055</name>
</gene>
<dbReference type="Pfam" id="PF12911">
    <property type="entry name" value="OppC_N"/>
    <property type="match status" value="1"/>
</dbReference>
<dbReference type="CDD" id="cd06261">
    <property type="entry name" value="TM_PBP2"/>
    <property type="match status" value="1"/>
</dbReference>
<dbReference type="SUPFAM" id="SSF161098">
    <property type="entry name" value="MetI-like"/>
    <property type="match status" value="1"/>
</dbReference>
<evidence type="ECO:0000256" key="4">
    <source>
        <dbReference type="ARBA" id="ARBA00022692"/>
    </source>
</evidence>
<evidence type="ECO:0000313" key="10">
    <source>
        <dbReference type="Proteomes" id="UP000285710"/>
    </source>
</evidence>
<dbReference type="AlphaFoldDB" id="A0A443IN47"/>
<keyword evidence="5 7" id="KW-1133">Transmembrane helix</keyword>
<feature type="transmembrane region" description="Helical" evidence="7">
    <location>
        <begin position="148"/>
        <end position="167"/>
    </location>
</feature>
<reference evidence="9 10" key="1">
    <citation type="submission" date="2019-01" db="EMBL/GenBank/DDBJ databases">
        <title>Sinorhodobacter populi sp. nov. isolated from the symptomatic bark tissue of Populus euramericana canker.</title>
        <authorList>
            <person name="Xu G."/>
        </authorList>
    </citation>
    <scope>NUCLEOTIDE SEQUENCE [LARGE SCALE GENOMIC DNA]</scope>
    <source>
        <strain evidence="9 10">2D-5</strain>
    </source>
</reference>
<dbReference type="InterPro" id="IPR000515">
    <property type="entry name" value="MetI-like"/>
</dbReference>
<feature type="transmembrane region" description="Helical" evidence="7">
    <location>
        <begin position="179"/>
        <end position="197"/>
    </location>
</feature>
<accession>A0A443IN47</accession>
<organism evidence="9 10">
    <name type="scientific">Paenirhodobacter populi</name>
    <dbReference type="NCBI Taxonomy" id="2306993"/>
    <lineage>
        <taxon>Bacteria</taxon>
        <taxon>Pseudomonadati</taxon>
        <taxon>Pseudomonadota</taxon>
        <taxon>Alphaproteobacteria</taxon>
        <taxon>Rhodobacterales</taxon>
        <taxon>Rhodobacter group</taxon>
        <taxon>Paenirhodobacter</taxon>
    </lineage>
</organism>
<comment type="similarity">
    <text evidence="7">Belongs to the binding-protein-dependent transport system permease family.</text>
</comment>
<evidence type="ECO:0000259" key="8">
    <source>
        <dbReference type="PROSITE" id="PS50928"/>
    </source>
</evidence>
<dbReference type="PROSITE" id="PS50928">
    <property type="entry name" value="ABC_TM1"/>
    <property type="match status" value="1"/>
</dbReference>
<evidence type="ECO:0000256" key="2">
    <source>
        <dbReference type="ARBA" id="ARBA00022448"/>
    </source>
</evidence>
<dbReference type="GO" id="GO:0055085">
    <property type="term" value="P:transmembrane transport"/>
    <property type="evidence" value="ECO:0007669"/>
    <property type="project" value="InterPro"/>
</dbReference>
<dbReference type="Pfam" id="PF00528">
    <property type="entry name" value="BPD_transp_1"/>
    <property type="match status" value="1"/>
</dbReference>
<dbReference type="InterPro" id="IPR035906">
    <property type="entry name" value="MetI-like_sf"/>
</dbReference>
<feature type="domain" description="ABC transmembrane type-1" evidence="8">
    <location>
        <begin position="109"/>
        <end position="309"/>
    </location>
</feature>
<sequence>MSRRPPCPLRKTPPRRPRISRLARLHDSDLWWSFWHHPSAVISAGLLVVLIVSAFAAPWITGQNPYDLASLDLLNAELAPIWEADGQWLFLLGTGPQGRDMLAAILYGLRASIIIGAASVVVSLVVGAMLGLMAGYYGKWVDSVVMRVGDVLLSMPTMLIAILVTAVARQMLPSAWRDVGLMAVIVLAISISAWVQYARTVRAQTMVERDRGYVQAARLIGVPVHRILLRHILPNTTTPLLVAATLNFGLGILIEATLSFLGVGMPPEQPSLGTLIRVGNQFLFSGTWWIVVFPAVQLCLLVVSINVLGDWLRDALNFRLR</sequence>
<name>A0A443IN47_9RHOB</name>
<dbReference type="PANTHER" id="PTHR43386:SF26">
    <property type="entry name" value="ABC TRANSPORTER PERMEASE PROTEIN"/>
    <property type="match status" value="1"/>
</dbReference>
<reference evidence="9 10" key="2">
    <citation type="submission" date="2019-01" db="EMBL/GenBank/DDBJ databases">
        <authorList>
            <person name="Li Y."/>
        </authorList>
    </citation>
    <scope>NUCLEOTIDE SEQUENCE [LARGE SCALE GENOMIC DNA]</scope>
    <source>
        <strain evidence="9 10">2D-5</strain>
    </source>
</reference>
<evidence type="ECO:0000256" key="7">
    <source>
        <dbReference type="RuleBase" id="RU363032"/>
    </source>
</evidence>
<keyword evidence="2 7" id="KW-0813">Transport</keyword>
<dbReference type="InterPro" id="IPR050366">
    <property type="entry name" value="BP-dependent_transpt_permease"/>
</dbReference>
<dbReference type="Proteomes" id="UP000285710">
    <property type="component" value="Unassembled WGS sequence"/>
</dbReference>
<dbReference type="InterPro" id="IPR025966">
    <property type="entry name" value="OppC_N"/>
</dbReference>
<keyword evidence="6 7" id="KW-0472">Membrane</keyword>
<dbReference type="GO" id="GO:0005886">
    <property type="term" value="C:plasma membrane"/>
    <property type="evidence" value="ECO:0007669"/>
    <property type="project" value="UniProtKB-SubCell"/>
</dbReference>
<feature type="transmembrane region" description="Helical" evidence="7">
    <location>
        <begin position="240"/>
        <end position="266"/>
    </location>
</feature>
<feature type="transmembrane region" description="Helical" evidence="7">
    <location>
        <begin position="111"/>
        <end position="136"/>
    </location>
</feature>
<feature type="transmembrane region" description="Helical" evidence="7">
    <location>
        <begin position="286"/>
        <end position="312"/>
    </location>
</feature>
<keyword evidence="10" id="KW-1185">Reference proteome</keyword>
<evidence type="ECO:0000256" key="1">
    <source>
        <dbReference type="ARBA" id="ARBA00004651"/>
    </source>
</evidence>
<protein>
    <submittedName>
        <fullName evidence="9">ABC transporter permease</fullName>
    </submittedName>
</protein>
<evidence type="ECO:0000313" key="9">
    <source>
        <dbReference type="EMBL" id="RWR07471.1"/>
    </source>
</evidence>
<comment type="subcellular location">
    <subcellularLocation>
        <location evidence="1 7">Cell membrane</location>
        <topology evidence="1 7">Multi-pass membrane protein</topology>
    </subcellularLocation>
</comment>
<dbReference type="EMBL" id="SAUW01000022">
    <property type="protein sequence ID" value="RWR07471.1"/>
    <property type="molecule type" value="Genomic_DNA"/>
</dbReference>
<dbReference type="PANTHER" id="PTHR43386">
    <property type="entry name" value="OLIGOPEPTIDE TRANSPORT SYSTEM PERMEASE PROTEIN APPC"/>
    <property type="match status" value="1"/>
</dbReference>